<protein>
    <submittedName>
        <fullName evidence="2">Uncharacterized protein</fullName>
    </submittedName>
</protein>
<evidence type="ECO:0000256" key="1">
    <source>
        <dbReference type="SAM" id="MobiDB-lite"/>
    </source>
</evidence>
<keyword evidence="3" id="KW-1185">Reference proteome</keyword>
<comment type="caution">
    <text evidence="2">The sequence shown here is derived from an EMBL/GenBank/DDBJ whole genome shotgun (WGS) entry which is preliminary data.</text>
</comment>
<dbReference type="Proteomes" id="UP000319663">
    <property type="component" value="Unassembled WGS sequence"/>
</dbReference>
<dbReference type="EMBL" id="VIFY01000002">
    <property type="protein sequence ID" value="TQB77421.1"/>
    <property type="molecule type" value="Genomic_DNA"/>
</dbReference>
<accession>A0A507R3J5</accession>
<feature type="region of interest" description="Disordered" evidence="1">
    <location>
        <begin position="152"/>
        <end position="172"/>
    </location>
</feature>
<dbReference type="AlphaFoldDB" id="A0A507R3J5"/>
<evidence type="ECO:0000313" key="3">
    <source>
        <dbReference type="Proteomes" id="UP000319663"/>
    </source>
</evidence>
<feature type="compositionally biased region" description="Low complexity" evidence="1">
    <location>
        <begin position="152"/>
        <end position="167"/>
    </location>
</feature>
<feature type="region of interest" description="Disordered" evidence="1">
    <location>
        <begin position="28"/>
        <end position="102"/>
    </location>
</feature>
<proteinExistence type="predicted"/>
<organism evidence="2 3">
    <name type="scientific">Monascus purpureus</name>
    <name type="common">Red mold</name>
    <name type="synonym">Monascus anka</name>
    <dbReference type="NCBI Taxonomy" id="5098"/>
    <lineage>
        <taxon>Eukaryota</taxon>
        <taxon>Fungi</taxon>
        <taxon>Dikarya</taxon>
        <taxon>Ascomycota</taxon>
        <taxon>Pezizomycotina</taxon>
        <taxon>Eurotiomycetes</taxon>
        <taxon>Eurotiomycetidae</taxon>
        <taxon>Eurotiales</taxon>
        <taxon>Aspergillaceae</taxon>
        <taxon>Monascus</taxon>
    </lineage>
</organism>
<sequence length="277" mass="29278">MSTSNDAPIRSPTPSLTAMAAVSQVTLPEVRKAPGSPASLDATPAVPAGDQGNDSLAPEQPQSGGQRISRGAITEDSTVDSTPAEAEPYEHRHAGPDTLVPVQERPVTATTLISILPSPYLVYGLLDGFADTIAGAANVSGSVTAEPGKYFPTPSSQSQYQNPSQAQGYGASSVPPTMFSSGYSQGLASAPAPGVETEPGPAAPYSYYPPTYEQYGDAYGYGYGYGYNQRGAVEQEDEYSEQPGFWSVAKSWMRTAGEKIVELEAEFWRRVNEAHEP</sequence>
<name>A0A507R3J5_MONPU</name>
<reference evidence="2 3" key="1">
    <citation type="submission" date="2019-06" db="EMBL/GenBank/DDBJ databases">
        <title>Wine fermentation using esterase from Monascus purpureus.</title>
        <authorList>
            <person name="Geng C."/>
            <person name="Zhang Y."/>
        </authorList>
    </citation>
    <scope>NUCLEOTIDE SEQUENCE [LARGE SCALE GENOMIC DNA]</scope>
    <source>
        <strain evidence="2">HQ1</strain>
    </source>
</reference>
<gene>
    <name evidence="2" type="ORF">MPDQ_003060</name>
</gene>
<evidence type="ECO:0000313" key="2">
    <source>
        <dbReference type="EMBL" id="TQB77421.1"/>
    </source>
</evidence>